<evidence type="ECO:0000313" key="1">
    <source>
        <dbReference type="EMBL" id="ADL01533.1"/>
    </source>
</evidence>
<keyword evidence="2" id="KW-1185">Reference proteome</keyword>
<dbReference type="Proteomes" id="UP000002696">
    <property type="component" value="Chromosome"/>
</dbReference>
<dbReference type="RefSeq" id="WP_013269634.1">
    <property type="nucleotide sequence ID" value="NC_014375.1"/>
</dbReference>
<proteinExistence type="predicted"/>
<protein>
    <recommendedName>
        <fullName evidence="3">DUF2164 domain-containing protein</fullName>
    </recommendedName>
</protein>
<organism evidence="1 2">
    <name type="scientific">Brevundimonas subvibrioides (strain ATCC 15264 / DSM 4735 / LMG 14903 / NBRC 16000 / CB 81)</name>
    <name type="common">Caulobacter subvibrioides</name>
    <dbReference type="NCBI Taxonomy" id="633149"/>
    <lineage>
        <taxon>Bacteria</taxon>
        <taxon>Pseudomonadati</taxon>
        <taxon>Pseudomonadota</taxon>
        <taxon>Alphaproteobacteria</taxon>
        <taxon>Caulobacterales</taxon>
        <taxon>Caulobacteraceae</taxon>
        <taxon>Brevundimonas</taxon>
    </lineage>
</organism>
<sequence>MKPIVFSKEETADLAPRLQAFLRDELDVEVGALQASMLLDFMARDLGHGIYNRGLYDAQALIAGKIEELADAVFALEQRPPAR</sequence>
<dbReference type="KEGG" id="bsb:Bresu_2223"/>
<evidence type="ECO:0008006" key="3">
    <source>
        <dbReference type="Google" id="ProtNLM"/>
    </source>
</evidence>
<dbReference type="HOGENOM" id="CLU_157964_2_1_5"/>
<dbReference type="STRING" id="633149.Bresu_2223"/>
<dbReference type="AlphaFoldDB" id="D9QJH2"/>
<name>D9QJH2_BRESC</name>
<dbReference type="OrthoDB" id="6629495at2"/>
<dbReference type="eggNOG" id="COG5460">
    <property type="taxonomic scope" value="Bacteria"/>
</dbReference>
<dbReference type="InParanoid" id="D9QJH2"/>
<evidence type="ECO:0000313" key="2">
    <source>
        <dbReference type="Proteomes" id="UP000002696"/>
    </source>
</evidence>
<dbReference type="BioCyc" id="BSUB633149:G1GM8-2221-MONOMER"/>
<reference evidence="2" key="1">
    <citation type="journal article" date="2011" name="J. Bacteriol.">
        <title>Genome sequences of eight morphologically diverse alphaproteobacteria.</title>
        <authorList>
            <consortium name="US DOE Joint Genome Institute"/>
            <person name="Brown P.J."/>
            <person name="Kysela D.T."/>
            <person name="Buechlein A."/>
            <person name="Hemmerich C."/>
            <person name="Brun Y.V."/>
        </authorList>
    </citation>
    <scope>NUCLEOTIDE SEQUENCE [LARGE SCALE GENOMIC DNA]</scope>
    <source>
        <strain evidence="2">ATCC 15264 / DSM 4735 / LMG 14903 / NBRC 16000 / CB 81</strain>
    </source>
</reference>
<dbReference type="InterPro" id="IPR018680">
    <property type="entry name" value="DUF2164"/>
</dbReference>
<gene>
    <name evidence="1" type="ordered locus">Bresu_2223</name>
</gene>
<dbReference type="EMBL" id="CP002102">
    <property type="protein sequence ID" value="ADL01533.1"/>
    <property type="molecule type" value="Genomic_DNA"/>
</dbReference>
<dbReference type="Pfam" id="PF09932">
    <property type="entry name" value="DUF2164"/>
    <property type="match status" value="1"/>
</dbReference>
<accession>D9QJH2</accession>